<comment type="similarity">
    <text evidence="2">Belongs to the citrate synthase family.</text>
</comment>
<dbReference type="SUPFAM" id="SSF46955">
    <property type="entry name" value="Putative DNA-binding domain"/>
    <property type="match status" value="1"/>
</dbReference>
<evidence type="ECO:0000256" key="4">
    <source>
        <dbReference type="ARBA" id="ARBA00022679"/>
    </source>
</evidence>
<name>A0ABV6IF24_9BURK</name>
<gene>
    <name evidence="5" type="ORF">ACFFJH_11430</name>
</gene>
<dbReference type="Pfam" id="PF00285">
    <property type="entry name" value="Citrate_synt"/>
    <property type="match status" value="1"/>
</dbReference>
<evidence type="ECO:0000256" key="3">
    <source>
        <dbReference type="ARBA" id="ARBA00012972"/>
    </source>
</evidence>
<dbReference type="PANTHER" id="PTHR11739">
    <property type="entry name" value="CITRATE SYNTHASE"/>
    <property type="match status" value="1"/>
</dbReference>
<dbReference type="PRINTS" id="PR00143">
    <property type="entry name" value="CITRTSNTHASE"/>
</dbReference>
<reference evidence="5 6" key="1">
    <citation type="submission" date="2024-09" db="EMBL/GenBank/DDBJ databases">
        <authorList>
            <person name="Sun Q."/>
            <person name="Mori K."/>
        </authorList>
    </citation>
    <scope>NUCLEOTIDE SEQUENCE [LARGE SCALE GENOMIC DNA]</scope>
    <source>
        <strain evidence="5 6">CCM 8677</strain>
    </source>
</reference>
<keyword evidence="6" id="KW-1185">Reference proteome</keyword>
<evidence type="ECO:0000313" key="5">
    <source>
        <dbReference type="EMBL" id="MFC0350421.1"/>
    </source>
</evidence>
<accession>A0ABV6IF24</accession>
<evidence type="ECO:0000256" key="1">
    <source>
        <dbReference type="ARBA" id="ARBA00004751"/>
    </source>
</evidence>
<dbReference type="InterPro" id="IPR016143">
    <property type="entry name" value="Citrate_synth-like_sm_a-sub"/>
</dbReference>
<organism evidence="5 6">
    <name type="scientific">Undibacterium danionis</name>
    <dbReference type="NCBI Taxonomy" id="1812100"/>
    <lineage>
        <taxon>Bacteria</taxon>
        <taxon>Pseudomonadati</taxon>
        <taxon>Pseudomonadota</taxon>
        <taxon>Betaproteobacteria</taxon>
        <taxon>Burkholderiales</taxon>
        <taxon>Oxalobacteraceae</taxon>
        <taxon>Undibacterium</taxon>
    </lineage>
</organism>
<dbReference type="RefSeq" id="WP_390212707.1">
    <property type="nucleotide sequence ID" value="NZ_JBHLXJ010000013.1"/>
</dbReference>
<keyword evidence="4" id="KW-0808">Transferase</keyword>
<dbReference type="Gene3D" id="1.10.230.10">
    <property type="entry name" value="Cytochrome P450-Terp, domain 2"/>
    <property type="match status" value="1"/>
</dbReference>
<dbReference type="Proteomes" id="UP001589844">
    <property type="component" value="Unassembled WGS sequence"/>
</dbReference>
<dbReference type="SUPFAM" id="SSF48256">
    <property type="entry name" value="Citrate synthase"/>
    <property type="match status" value="1"/>
</dbReference>
<dbReference type="EC" id="2.3.3.16" evidence="3"/>
<evidence type="ECO:0000256" key="2">
    <source>
        <dbReference type="ARBA" id="ARBA00010566"/>
    </source>
</evidence>
<dbReference type="EMBL" id="JBHLXJ010000013">
    <property type="protein sequence ID" value="MFC0350421.1"/>
    <property type="molecule type" value="Genomic_DNA"/>
</dbReference>
<protein>
    <recommendedName>
        <fullName evidence="3">citrate synthase (unknown stereospecificity)</fullName>
        <ecNumber evidence="3">2.3.3.16</ecNumber>
    </recommendedName>
</protein>
<dbReference type="PANTHER" id="PTHR11739:SF4">
    <property type="entry name" value="CITRATE SYNTHASE, PEROXISOMAL"/>
    <property type="match status" value="1"/>
</dbReference>
<dbReference type="InterPro" id="IPR016142">
    <property type="entry name" value="Citrate_synth-like_lrg_a-sub"/>
</dbReference>
<evidence type="ECO:0000313" key="6">
    <source>
        <dbReference type="Proteomes" id="UP001589844"/>
    </source>
</evidence>
<comment type="pathway">
    <text evidence="1">Carbohydrate metabolism; tricarboxylic acid cycle; isocitrate from oxaloacetate: step 1/2.</text>
</comment>
<dbReference type="InterPro" id="IPR009061">
    <property type="entry name" value="DNA-bd_dom_put_sf"/>
</dbReference>
<dbReference type="InterPro" id="IPR036969">
    <property type="entry name" value="Citrate_synthase_sf"/>
</dbReference>
<proteinExistence type="inferred from homology"/>
<sequence length="428" mass="46773">MNKQISATEAAQILGVSVASLYSYVSRGLLSSVQHANTRSKRYDLDAVLHLAARRSDAKQGGHQVQSAVSWGLPLLETSISQIANGSLYYRGYDVKKLAQTSSLEQIACLLWDDQGRNYFTEDLSQVPLIKLPPIGKLSGIDSPVLQLMSVLPMLSAKADAEINTCGTKSGIDFDYAARLMRQMAALLLNVPFSTQAIHLQIATSWDCDFAQTDLIRSTLVLLADHELNASSFAVRCVASTGANLHLALCAGIAAVTGHRHGGGSALVEAFLNEAQSAEDFDSYIQEFFSTHEPTIAGFGHPLYPNGDPRADYLLERLEQLATDANNANNCTEAGTNFIPNSTTNTRLRAGLGYCRQTAQQLQLLPNMDCVLGLMKWAFLWPDYATSILFIIARSAAWIAHAQEQQTSGNLIRPRARYIGKYRDNREG</sequence>
<dbReference type="CDD" id="cd06102">
    <property type="entry name" value="citrate_synt_like_2"/>
    <property type="match status" value="1"/>
</dbReference>
<comment type="caution">
    <text evidence="5">The sequence shown here is derived from an EMBL/GenBank/DDBJ whole genome shotgun (WGS) entry which is preliminary data.</text>
</comment>
<dbReference type="Gene3D" id="1.10.580.10">
    <property type="entry name" value="Citrate Synthase, domain 1"/>
    <property type="match status" value="2"/>
</dbReference>
<dbReference type="InterPro" id="IPR002020">
    <property type="entry name" value="Citrate_synthase"/>
</dbReference>